<dbReference type="Proteomes" id="UP001149165">
    <property type="component" value="Unassembled WGS sequence"/>
</dbReference>
<dbReference type="SUPFAM" id="SSF53448">
    <property type="entry name" value="Nucleotide-diphospho-sugar transferases"/>
    <property type="match status" value="1"/>
</dbReference>
<dbReference type="GO" id="GO:0000136">
    <property type="term" value="C:mannan polymerase complex"/>
    <property type="evidence" value="ECO:0007669"/>
    <property type="project" value="TreeGrafter"/>
</dbReference>
<keyword evidence="4" id="KW-1185">Reference proteome</keyword>
<evidence type="ECO:0000313" key="3">
    <source>
        <dbReference type="EMBL" id="KAJ5113789.1"/>
    </source>
</evidence>
<evidence type="ECO:0000256" key="1">
    <source>
        <dbReference type="ARBA" id="ARBA00009003"/>
    </source>
</evidence>
<keyword evidence="2" id="KW-0472">Membrane</keyword>
<comment type="caution">
    <text evidence="3">The sequence shown here is derived from an EMBL/GenBank/DDBJ whole genome shotgun (WGS) entry which is preliminary data.</text>
</comment>
<dbReference type="AlphaFoldDB" id="A0A9W9KNW6"/>
<dbReference type="GO" id="GO:0006487">
    <property type="term" value="P:protein N-linked glycosylation"/>
    <property type="evidence" value="ECO:0007669"/>
    <property type="project" value="TreeGrafter"/>
</dbReference>
<sequence length="361" mass="41455">MFRKLRRCLFDILLAPEIFYGAHTRRSNLRRYVVKVVSLIILWLLLVAAVVYYEVREEINQHSSIGLHENKNPAAIGRIQASNIPRKIWQLYLTAPGRDSSESSFKIDTKNLADTVSWLAHNLDYEYKLVGNEKYEKIVDQHFKKDPNSRAIFNTLGNYGMKSDLFRYLILFEEGGVYSDIDTINLKPVDLWIPEKYRKDARIVIGIEFDRLDGGDWSEVHPDLQFCQWTIAAAPEHPLFKDMIKHSLSDLNKYAIDHNVAFPDMKASSSEVMKLTGPAAWTDAVFKQLQHYDHELTTLRNLSGLTEPKLIGDILILPIDGFAMGQNHSNSTHDGSIPEGALVQHEFRGSWKHESKKRYIA</sequence>
<dbReference type="PANTHER" id="PTHR31834:SF1">
    <property type="entry name" value="INITIATION-SPECIFIC ALPHA-1,6-MANNOSYLTRANSFERASE"/>
    <property type="match status" value="1"/>
</dbReference>
<dbReference type="InterPro" id="IPR007577">
    <property type="entry name" value="GlycoTrfase_DXD_sugar-bd_CS"/>
</dbReference>
<reference evidence="3" key="1">
    <citation type="submission" date="2022-11" db="EMBL/GenBank/DDBJ databases">
        <authorList>
            <person name="Petersen C."/>
        </authorList>
    </citation>
    <scope>NUCLEOTIDE SEQUENCE</scope>
    <source>
        <strain evidence="3">IBT 30069</strain>
    </source>
</reference>
<dbReference type="Pfam" id="PF04488">
    <property type="entry name" value="Gly_transf_sug"/>
    <property type="match status" value="1"/>
</dbReference>
<keyword evidence="2" id="KW-0812">Transmembrane</keyword>
<keyword evidence="2" id="KW-1133">Transmembrane helix</keyword>
<organism evidence="3 4">
    <name type="scientific">Penicillium angulare</name>
    <dbReference type="NCBI Taxonomy" id="116970"/>
    <lineage>
        <taxon>Eukaryota</taxon>
        <taxon>Fungi</taxon>
        <taxon>Dikarya</taxon>
        <taxon>Ascomycota</taxon>
        <taxon>Pezizomycotina</taxon>
        <taxon>Eurotiomycetes</taxon>
        <taxon>Eurotiomycetidae</taxon>
        <taxon>Eurotiales</taxon>
        <taxon>Aspergillaceae</taxon>
        <taxon>Penicillium</taxon>
    </lineage>
</organism>
<protein>
    <recommendedName>
        <fullName evidence="5">Initiation-specific alpha-1,6-mannosyltransferase</fullName>
    </recommendedName>
</protein>
<gene>
    <name evidence="3" type="ORF">N7456_002323</name>
</gene>
<dbReference type="EMBL" id="JAPQKH010000002">
    <property type="protein sequence ID" value="KAJ5113789.1"/>
    <property type="molecule type" value="Genomic_DNA"/>
</dbReference>
<feature type="transmembrane region" description="Helical" evidence="2">
    <location>
        <begin position="32"/>
        <end position="53"/>
    </location>
</feature>
<dbReference type="PANTHER" id="PTHR31834">
    <property type="entry name" value="INITIATION-SPECIFIC ALPHA-1,6-MANNOSYLTRANSFERASE"/>
    <property type="match status" value="1"/>
</dbReference>
<evidence type="ECO:0000256" key="2">
    <source>
        <dbReference type="SAM" id="Phobius"/>
    </source>
</evidence>
<name>A0A9W9KNW6_9EURO</name>
<evidence type="ECO:0000313" key="4">
    <source>
        <dbReference type="Proteomes" id="UP001149165"/>
    </source>
</evidence>
<dbReference type="InterPro" id="IPR039367">
    <property type="entry name" value="Och1-like"/>
</dbReference>
<proteinExistence type="inferred from homology"/>
<dbReference type="OrthoDB" id="409543at2759"/>
<dbReference type="GO" id="GO:0000009">
    <property type="term" value="F:alpha-1,6-mannosyltransferase activity"/>
    <property type="evidence" value="ECO:0007669"/>
    <property type="project" value="InterPro"/>
</dbReference>
<accession>A0A9W9KNW6</accession>
<reference evidence="3" key="2">
    <citation type="journal article" date="2023" name="IMA Fungus">
        <title>Comparative genomic study of the Penicillium genus elucidates a diverse pangenome and 15 lateral gene transfer events.</title>
        <authorList>
            <person name="Petersen C."/>
            <person name="Sorensen T."/>
            <person name="Nielsen M.R."/>
            <person name="Sondergaard T.E."/>
            <person name="Sorensen J.L."/>
            <person name="Fitzpatrick D.A."/>
            <person name="Frisvad J.C."/>
            <person name="Nielsen K.L."/>
        </authorList>
    </citation>
    <scope>NUCLEOTIDE SEQUENCE</scope>
    <source>
        <strain evidence="3">IBT 30069</strain>
    </source>
</reference>
<dbReference type="Gene3D" id="3.90.550.20">
    <property type="match status" value="1"/>
</dbReference>
<evidence type="ECO:0008006" key="5">
    <source>
        <dbReference type="Google" id="ProtNLM"/>
    </source>
</evidence>
<dbReference type="InterPro" id="IPR029044">
    <property type="entry name" value="Nucleotide-diphossugar_trans"/>
</dbReference>
<comment type="similarity">
    <text evidence="1">Belongs to the glycosyltransferase 32 family.</text>
</comment>